<keyword evidence="2" id="KW-1003">Cell membrane</keyword>
<organism evidence="13 14">
    <name type="scientific">Oryzias melastigma</name>
    <name type="common">Marine medaka</name>
    <dbReference type="NCBI Taxonomy" id="30732"/>
    <lineage>
        <taxon>Eukaryota</taxon>
        <taxon>Metazoa</taxon>
        <taxon>Chordata</taxon>
        <taxon>Craniata</taxon>
        <taxon>Vertebrata</taxon>
        <taxon>Euteleostomi</taxon>
        <taxon>Actinopterygii</taxon>
        <taxon>Neopterygii</taxon>
        <taxon>Teleostei</taxon>
        <taxon>Neoteleostei</taxon>
        <taxon>Acanthomorphata</taxon>
        <taxon>Ovalentaria</taxon>
        <taxon>Atherinomorphae</taxon>
        <taxon>Beloniformes</taxon>
        <taxon>Adrianichthyidae</taxon>
        <taxon>Oryziinae</taxon>
        <taxon>Oryzias</taxon>
    </lineage>
</organism>
<dbReference type="PRINTS" id="PR00237">
    <property type="entry name" value="GPCRRHODOPSN"/>
</dbReference>
<dbReference type="PANTHER" id="PTHR24249">
    <property type="entry name" value="HISTAMINE RECEPTOR-RELATED G-PROTEIN COUPLED RECEPTOR"/>
    <property type="match status" value="1"/>
</dbReference>
<dbReference type="Pfam" id="PF00001">
    <property type="entry name" value="7tm_1"/>
    <property type="match status" value="1"/>
</dbReference>
<keyword evidence="14" id="KW-1185">Reference proteome</keyword>
<feature type="region of interest" description="Disordered" evidence="10">
    <location>
        <begin position="324"/>
        <end position="352"/>
    </location>
</feature>
<dbReference type="OMA" id="HYPNRIT"/>
<evidence type="ECO:0000256" key="11">
    <source>
        <dbReference type="SAM" id="Phobius"/>
    </source>
</evidence>
<evidence type="ECO:0000256" key="10">
    <source>
        <dbReference type="SAM" id="MobiDB-lite"/>
    </source>
</evidence>
<dbReference type="Ensembl" id="ENSOMET00000006422.1">
    <property type="protein sequence ID" value="ENSOMEP00000006075.1"/>
    <property type="gene ID" value="ENSOMEG00000007114.1"/>
</dbReference>
<keyword evidence="4 11" id="KW-1133">Transmembrane helix</keyword>
<feature type="transmembrane region" description="Helical" evidence="11">
    <location>
        <begin position="197"/>
        <end position="221"/>
    </location>
</feature>
<feature type="transmembrane region" description="Helical" evidence="11">
    <location>
        <begin position="250"/>
        <end position="271"/>
    </location>
</feature>
<proteinExistence type="inferred from homology"/>
<dbReference type="InterPro" id="IPR050569">
    <property type="entry name" value="TAAR"/>
</dbReference>
<keyword evidence="7 9" id="KW-0675">Receptor</keyword>
<name>A0A3B3BKP2_ORYME</name>
<dbReference type="PROSITE" id="PS00237">
    <property type="entry name" value="G_PROTEIN_RECEP_F1_1"/>
    <property type="match status" value="1"/>
</dbReference>
<keyword evidence="6 11" id="KW-0472">Membrane</keyword>
<dbReference type="PANTHER" id="PTHR24249:SF381">
    <property type="entry name" value="TRACE AMINE ASSOCIATED RECEPTOR 19P-RELATED"/>
    <property type="match status" value="1"/>
</dbReference>
<sequence length="352" mass="39545">MELSSAFHRCLIFPAGSQHFTGPKPCFLTFCSPSSPLSLLFSICLLSSQSPTLGIFITEYRLHSPTNLILLSLAVSDFLVGLLLLPLEIYRNTSCWFLGEIMCAVYCYLACYIPLVSIGNIVFISIDRFVAICYPLHYPNRITAVRVKLCVCLCWLWYGLYSMFYIKDQIIHLIARNDSCLGQCSVAIDYATGVIDLILSFIFPVTVIVFLYVRVFVVAVYQARSMRSHVTFVSVQHPVKVKAKKSELKAARTLGVLVLTYLLCFCPFYIYSLIEVKLTSTSYAYLLFLVFYFNSCINPVIYTFSSLFSSDRNLALLKDHKAKSGSGRQRSITSMGSSKNRLQLSGSRQGSG</sequence>
<dbReference type="InterPro" id="IPR000276">
    <property type="entry name" value="GPCR_Rhodpsn"/>
</dbReference>
<evidence type="ECO:0000256" key="9">
    <source>
        <dbReference type="RuleBase" id="RU000688"/>
    </source>
</evidence>
<reference evidence="13" key="1">
    <citation type="submission" date="2025-08" db="UniProtKB">
        <authorList>
            <consortium name="Ensembl"/>
        </authorList>
    </citation>
    <scope>IDENTIFICATION</scope>
</reference>
<dbReference type="AlphaFoldDB" id="A0A3B3BKP2"/>
<dbReference type="GeneTree" id="ENSGT01050000244823"/>
<evidence type="ECO:0000313" key="13">
    <source>
        <dbReference type="Ensembl" id="ENSOMEP00000006075.1"/>
    </source>
</evidence>
<dbReference type="GO" id="GO:0005886">
    <property type="term" value="C:plasma membrane"/>
    <property type="evidence" value="ECO:0007669"/>
    <property type="project" value="UniProtKB-SubCell"/>
</dbReference>
<evidence type="ECO:0000256" key="1">
    <source>
        <dbReference type="ARBA" id="ARBA00004651"/>
    </source>
</evidence>
<evidence type="ECO:0000256" key="4">
    <source>
        <dbReference type="ARBA" id="ARBA00022989"/>
    </source>
</evidence>
<dbReference type="STRING" id="30732.ENSOMEP00000006075"/>
<dbReference type="InterPro" id="IPR017452">
    <property type="entry name" value="GPCR_Rhodpsn_7TM"/>
</dbReference>
<feature type="domain" description="G-protein coupled receptors family 1 profile" evidence="12">
    <location>
        <begin position="48"/>
        <end position="302"/>
    </location>
</feature>
<evidence type="ECO:0000256" key="3">
    <source>
        <dbReference type="ARBA" id="ARBA00022692"/>
    </source>
</evidence>
<evidence type="ECO:0000256" key="7">
    <source>
        <dbReference type="ARBA" id="ARBA00023170"/>
    </source>
</evidence>
<evidence type="ECO:0000256" key="2">
    <source>
        <dbReference type="ARBA" id="ARBA00022475"/>
    </source>
</evidence>
<feature type="transmembrane region" description="Helical" evidence="11">
    <location>
        <begin position="147"/>
        <end position="166"/>
    </location>
</feature>
<feature type="transmembrane region" description="Helical" evidence="11">
    <location>
        <begin position="283"/>
        <end position="304"/>
    </location>
</feature>
<evidence type="ECO:0000313" key="14">
    <source>
        <dbReference type="Proteomes" id="UP000261560"/>
    </source>
</evidence>
<evidence type="ECO:0000259" key="12">
    <source>
        <dbReference type="PROSITE" id="PS50262"/>
    </source>
</evidence>
<comment type="similarity">
    <text evidence="9">Belongs to the G-protein coupled receptor 1 family.</text>
</comment>
<dbReference type="Gene3D" id="1.20.1070.10">
    <property type="entry name" value="Rhodopsin 7-helix transmembrane proteins"/>
    <property type="match status" value="1"/>
</dbReference>
<dbReference type="PaxDb" id="30732-ENSOMEP00000006075"/>
<evidence type="ECO:0000256" key="5">
    <source>
        <dbReference type="ARBA" id="ARBA00023040"/>
    </source>
</evidence>
<protein>
    <recommendedName>
        <fullName evidence="12">G-protein coupled receptors family 1 profile domain-containing protein</fullName>
    </recommendedName>
</protein>
<keyword evidence="8 9" id="KW-0807">Transducer</keyword>
<evidence type="ECO:0000256" key="8">
    <source>
        <dbReference type="ARBA" id="ARBA00023224"/>
    </source>
</evidence>
<evidence type="ECO:0000256" key="6">
    <source>
        <dbReference type="ARBA" id="ARBA00023136"/>
    </source>
</evidence>
<reference evidence="13" key="2">
    <citation type="submission" date="2025-09" db="UniProtKB">
        <authorList>
            <consortium name="Ensembl"/>
        </authorList>
    </citation>
    <scope>IDENTIFICATION</scope>
</reference>
<accession>A0A3B3BKP2</accession>
<feature type="compositionally biased region" description="Polar residues" evidence="10">
    <location>
        <begin position="326"/>
        <end position="352"/>
    </location>
</feature>
<dbReference type="GO" id="GO:0001594">
    <property type="term" value="F:trace-amine receptor activity"/>
    <property type="evidence" value="ECO:0007669"/>
    <property type="project" value="TreeGrafter"/>
</dbReference>
<dbReference type="SUPFAM" id="SSF81321">
    <property type="entry name" value="Family A G protein-coupled receptor-like"/>
    <property type="match status" value="1"/>
</dbReference>
<dbReference type="Proteomes" id="UP000261560">
    <property type="component" value="Unplaced"/>
</dbReference>
<dbReference type="PROSITE" id="PS50262">
    <property type="entry name" value="G_PROTEIN_RECEP_F1_2"/>
    <property type="match status" value="1"/>
</dbReference>
<feature type="transmembrane region" description="Helical" evidence="11">
    <location>
        <begin position="96"/>
        <end position="126"/>
    </location>
</feature>
<feature type="transmembrane region" description="Helical" evidence="11">
    <location>
        <begin position="68"/>
        <end position="90"/>
    </location>
</feature>
<comment type="subcellular location">
    <subcellularLocation>
        <location evidence="1">Cell membrane</location>
        <topology evidence="1">Multi-pass membrane protein</topology>
    </subcellularLocation>
</comment>
<keyword evidence="5 9" id="KW-0297">G-protein coupled receptor</keyword>
<keyword evidence="3 9" id="KW-0812">Transmembrane</keyword>